<dbReference type="EMBL" id="DS017017">
    <property type="protein sequence ID" value="KMU89956.1"/>
    <property type="molecule type" value="Genomic_DNA"/>
</dbReference>
<dbReference type="AlphaFoldDB" id="A0A0J8RZE2"/>
<accession>A0A0J8RZE2</accession>
<sequence>MKLPTIQAEISSLNHDLENLESTDDISTIEAKAAITIAIGKEFQDDVEISSTNKDINTNFKKNINNAIKTMNKIIHRISFNISLPSMDKDMRKALLEEFTKNAVNIKMLFVEKHRSNNRLIINTKHLEHLKISDNNDNNKDFIENTNSDNSMIANLILKP</sequence>
<dbReference type="Proteomes" id="UP000054563">
    <property type="component" value="Unassembled WGS sequence"/>
</dbReference>
<dbReference type="VEuPathDB" id="FungiDB:CIHG_07639"/>
<protein>
    <submittedName>
        <fullName evidence="1">Uncharacterized protein</fullName>
    </submittedName>
</protein>
<name>A0A0J8RZE2_COCIT</name>
<organism evidence="1 2">
    <name type="scientific">Coccidioides immitis H538.4</name>
    <dbReference type="NCBI Taxonomy" id="396776"/>
    <lineage>
        <taxon>Eukaryota</taxon>
        <taxon>Fungi</taxon>
        <taxon>Dikarya</taxon>
        <taxon>Ascomycota</taxon>
        <taxon>Pezizomycotina</taxon>
        <taxon>Eurotiomycetes</taxon>
        <taxon>Eurotiomycetidae</taxon>
        <taxon>Onygenales</taxon>
        <taxon>Onygenaceae</taxon>
        <taxon>Coccidioides</taxon>
    </lineage>
</organism>
<reference evidence="2" key="1">
    <citation type="journal article" date="2010" name="Genome Res.">
        <title>Population genomic sequencing of Coccidioides fungi reveals recent hybridization and transposon control.</title>
        <authorList>
            <person name="Neafsey D.E."/>
            <person name="Barker B.M."/>
            <person name="Sharpton T.J."/>
            <person name="Stajich J.E."/>
            <person name="Park D.J."/>
            <person name="Whiston E."/>
            <person name="Hung C.-Y."/>
            <person name="McMahan C."/>
            <person name="White J."/>
            <person name="Sykes S."/>
            <person name="Heiman D."/>
            <person name="Young S."/>
            <person name="Zeng Q."/>
            <person name="Abouelleil A."/>
            <person name="Aftuck L."/>
            <person name="Bessette D."/>
            <person name="Brown A."/>
            <person name="FitzGerald M."/>
            <person name="Lui A."/>
            <person name="Macdonald J.P."/>
            <person name="Priest M."/>
            <person name="Orbach M.J."/>
            <person name="Galgiani J.N."/>
            <person name="Kirkland T.N."/>
            <person name="Cole G.T."/>
            <person name="Birren B.W."/>
            <person name="Henn M.R."/>
            <person name="Taylor J.W."/>
            <person name="Rounsley S.D."/>
        </authorList>
    </citation>
    <scope>NUCLEOTIDE SEQUENCE [LARGE SCALE GENOMIC DNA]</scope>
    <source>
        <strain evidence="2">H538.4</strain>
    </source>
</reference>
<evidence type="ECO:0000313" key="1">
    <source>
        <dbReference type="EMBL" id="KMU89956.1"/>
    </source>
</evidence>
<proteinExistence type="predicted"/>
<evidence type="ECO:0000313" key="2">
    <source>
        <dbReference type="Proteomes" id="UP000054563"/>
    </source>
</evidence>
<dbReference type="eggNOG" id="ENOG502RSH7">
    <property type="taxonomic scope" value="Eukaryota"/>
</dbReference>
<gene>
    <name evidence="1" type="ORF">CIHG_07639</name>
</gene>